<reference evidence="1" key="1">
    <citation type="submission" date="2019-12" db="EMBL/GenBank/DDBJ databases">
        <title>Genome sequencing and annotation of Brassica cretica.</title>
        <authorList>
            <person name="Studholme D.J."/>
            <person name="Sarris P.F."/>
        </authorList>
    </citation>
    <scope>NUCLEOTIDE SEQUENCE</scope>
    <source>
        <strain evidence="1">PFS-001/15</strain>
        <tissue evidence="1">Leaf</tissue>
    </source>
</reference>
<proteinExistence type="predicted"/>
<dbReference type="EMBL" id="QGKW02002005">
    <property type="protein sequence ID" value="KAF2542864.1"/>
    <property type="molecule type" value="Genomic_DNA"/>
</dbReference>
<comment type="caution">
    <text evidence="1">The sequence shown here is derived from an EMBL/GenBank/DDBJ whole genome shotgun (WGS) entry which is preliminary data.</text>
</comment>
<accession>A0A8S9GCQ2</accession>
<dbReference type="AlphaFoldDB" id="A0A8S9GCQ2"/>
<gene>
    <name evidence="1" type="ORF">F2Q68_00029493</name>
</gene>
<evidence type="ECO:0000313" key="2">
    <source>
        <dbReference type="Proteomes" id="UP000712281"/>
    </source>
</evidence>
<sequence>MFASCLQIARGSMTLLHQVAPHLERVDNPAAGRRSKRHLHVFKSCGFMTSLHQVAPHLERVDNPAAGRRSLRHLHVFKSRAGS</sequence>
<name>A0A8S9GCQ2_BRACR</name>
<dbReference type="Proteomes" id="UP000712281">
    <property type="component" value="Unassembled WGS sequence"/>
</dbReference>
<evidence type="ECO:0000313" key="1">
    <source>
        <dbReference type="EMBL" id="KAF2542864.1"/>
    </source>
</evidence>
<organism evidence="1 2">
    <name type="scientific">Brassica cretica</name>
    <name type="common">Mustard</name>
    <dbReference type="NCBI Taxonomy" id="69181"/>
    <lineage>
        <taxon>Eukaryota</taxon>
        <taxon>Viridiplantae</taxon>
        <taxon>Streptophyta</taxon>
        <taxon>Embryophyta</taxon>
        <taxon>Tracheophyta</taxon>
        <taxon>Spermatophyta</taxon>
        <taxon>Magnoliopsida</taxon>
        <taxon>eudicotyledons</taxon>
        <taxon>Gunneridae</taxon>
        <taxon>Pentapetalae</taxon>
        <taxon>rosids</taxon>
        <taxon>malvids</taxon>
        <taxon>Brassicales</taxon>
        <taxon>Brassicaceae</taxon>
        <taxon>Brassiceae</taxon>
        <taxon>Brassica</taxon>
    </lineage>
</organism>
<protein>
    <submittedName>
        <fullName evidence="1">Uncharacterized protein</fullName>
    </submittedName>
</protein>